<proteinExistence type="predicted"/>
<evidence type="ECO:0000313" key="3">
    <source>
        <dbReference type="Proteomes" id="UP000030129"/>
    </source>
</evidence>
<dbReference type="AlphaFoldDB" id="A0A0A2LN22"/>
<reference evidence="2 3" key="1">
    <citation type="submission" date="2013-09" db="EMBL/GenBank/DDBJ databases">
        <authorList>
            <person name="Zeng Z."/>
            <person name="Chen C."/>
        </authorList>
    </citation>
    <scope>NUCLEOTIDE SEQUENCE [LARGE SCALE GENOMIC DNA]</scope>
    <source>
        <strain evidence="2 3">F44-8</strain>
    </source>
</reference>
<dbReference type="eggNOG" id="ENOG5032JEQ">
    <property type="taxonomic scope" value="Bacteria"/>
</dbReference>
<organism evidence="2 3">
    <name type="scientific">Flavobacterium beibuense F44-8</name>
    <dbReference type="NCBI Taxonomy" id="1406840"/>
    <lineage>
        <taxon>Bacteria</taxon>
        <taxon>Pseudomonadati</taxon>
        <taxon>Bacteroidota</taxon>
        <taxon>Flavobacteriia</taxon>
        <taxon>Flavobacteriales</taxon>
        <taxon>Flavobacteriaceae</taxon>
        <taxon>Flavobacterium</taxon>
    </lineage>
</organism>
<evidence type="ECO:0008006" key="4">
    <source>
        <dbReference type="Google" id="ProtNLM"/>
    </source>
</evidence>
<dbReference type="Proteomes" id="UP000030129">
    <property type="component" value="Unassembled WGS sequence"/>
</dbReference>
<evidence type="ECO:0000313" key="2">
    <source>
        <dbReference type="EMBL" id="KGO80726.1"/>
    </source>
</evidence>
<accession>A0A0A2LN22</accession>
<sequence length="139" mass="16029">MKLKTAILTLGLLLPLWGFSQDDGCLKFKNGTFKVTDPETKKVCIITRKGDTQTERMEDSDQTYDFKITWVDNCKYTVKPTATTIERNRDVLKAGILTVEIVKTTDSSYTQKVMVETNPKFTRYDEVYIVKKKEKKTLD</sequence>
<keyword evidence="1" id="KW-0732">Signal</keyword>
<comment type="caution">
    <text evidence="2">The sequence shown here is derived from an EMBL/GenBank/DDBJ whole genome shotgun (WGS) entry which is preliminary data.</text>
</comment>
<feature type="chain" id="PRO_5002002424" description="Lipocalin-like domain-containing protein" evidence="1">
    <location>
        <begin position="21"/>
        <end position="139"/>
    </location>
</feature>
<feature type="signal peptide" evidence="1">
    <location>
        <begin position="1"/>
        <end position="20"/>
    </location>
</feature>
<keyword evidence="3" id="KW-1185">Reference proteome</keyword>
<dbReference type="EMBL" id="JRLV01000009">
    <property type="protein sequence ID" value="KGO80726.1"/>
    <property type="molecule type" value="Genomic_DNA"/>
</dbReference>
<name>A0A0A2LN22_9FLAO</name>
<protein>
    <recommendedName>
        <fullName evidence="4">Lipocalin-like domain-containing protein</fullName>
    </recommendedName>
</protein>
<evidence type="ECO:0000256" key="1">
    <source>
        <dbReference type="SAM" id="SignalP"/>
    </source>
</evidence>
<dbReference type="RefSeq" id="WP_035133467.1">
    <property type="nucleotide sequence ID" value="NZ_JRLV01000009.1"/>
</dbReference>
<gene>
    <name evidence="2" type="ORF">Q763_09300</name>
</gene>
<dbReference type="STRING" id="1406840.Q763_09300"/>